<dbReference type="InterPro" id="IPR042244">
    <property type="entry name" value="HypD_2_sf"/>
</dbReference>
<keyword evidence="3" id="KW-0408">Iron</keyword>
<comment type="similarity">
    <text evidence="1">Belongs to the HypD family.</text>
</comment>
<evidence type="ECO:0000313" key="5">
    <source>
        <dbReference type="Proteomes" id="UP001596392"/>
    </source>
</evidence>
<dbReference type="EMBL" id="JBHTAC010000018">
    <property type="protein sequence ID" value="MFC7244561.1"/>
    <property type="molecule type" value="Genomic_DNA"/>
</dbReference>
<evidence type="ECO:0000313" key="4">
    <source>
        <dbReference type="EMBL" id="MFC7244561.1"/>
    </source>
</evidence>
<dbReference type="Gene3D" id="6.10.20.100">
    <property type="match status" value="1"/>
</dbReference>
<reference evidence="5" key="1">
    <citation type="journal article" date="2019" name="Int. J. Syst. Evol. Microbiol.">
        <title>The Global Catalogue of Microorganisms (GCM) 10K type strain sequencing project: providing services to taxonomists for standard genome sequencing and annotation.</title>
        <authorList>
            <consortium name="The Broad Institute Genomics Platform"/>
            <consortium name="The Broad Institute Genome Sequencing Center for Infectious Disease"/>
            <person name="Wu L."/>
            <person name="Ma J."/>
        </authorList>
    </citation>
    <scope>NUCLEOTIDE SEQUENCE [LARGE SCALE GENOMIC DNA]</scope>
    <source>
        <strain evidence="5">CGMCC 1.9106</strain>
    </source>
</reference>
<comment type="caution">
    <text evidence="4">The sequence shown here is derived from an EMBL/GenBank/DDBJ whole genome shotgun (WGS) entry which is preliminary data.</text>
</comment>
<dbReference type="RefSeq" id="WP_376807594.1">
    <property type="nucleotide sequence ID" value="NZ_JBHTAC010000018.1"/>
</dbReference>
<dbReference type="Proteomes" id="UP001596392">
    <property type="component" value="Unassembled WGS sequence"/>
</dbReference>
<evidence type="ECO:0000256" key="3">
    <source>
        <dbReference type="ARBA" id="ARBA00023004"/>
    </source>
</evidence>
<gene>
    <name evidence="4" type="primary">hypD</name>
    <name evidence="4" type="ORF">ACFQO7_18965</name>
</gene>
<sequence>MRFVDEFRDAEQARALAARIAARCEPGRTYKFMEVCGGHTHTIYQHGLEDYLPEQVELVHGPGCPVCVIPMGRVDDAIAIARRPEVILTSFGDMMRVPGGDGSFLDAKAAGADIRMVYSPLDALKIARQHPDRQVVFMAIGFETTAPSTAVTVLRAKAEGLTNFSVFCNHVTILPAIKAILDSPDQRLDGFLGPGHVSTVIGCEPYRFIAEQYGKPLVVAGFEPLDILHSIDMLLAQLAEGRCEIENQYSRVVPWDGNPTALKVLGDVLELRPFFEWRGLGFISHSALRLTEAYADFDAERRFDVPGVRVADPQSCQCGEVLKGVLKPWECKVFGTACTPETPIGTCMVSPEGACAAYYNFGRFRRQRLLQVTAR</sequence>
<organism evidence="4 5">
    <name type="scientific">Catellatospora aurea</name>
    <dbReference type="NCBI Taxonomy" id="1337874"/>
    <lineage>
        <taxon>Bacteria</taxon>
        <taxon>Bacillati</taxon>
        <taxon>Actinomycetota</taxon>
        <taxon>Actinomycetes</taxon>
        <taxon>Micromonosporales</taxon>
        <taxon>Micromonosporaceae</taxon>
        <taxon>Catellatospora</taxon>
    </lineage>
</organism>
<dbReference type="Gene3D" id="3.40.50.11750">
    <property type="entry name" value="HypD, alpha/beta domain 1"/>
    <property type="match status" value="2"/>
</dbReference>
<keyword evidence="2" id="KW-0479">Metal-binding</keyword>
<keyword evidence="5" id="KW-1185">Reference proteome</keyword>
<accession>A0ABW2GX72</accession>
<name>A0ABW2GX72_9ACTN</name>
<evidence type="ECO:0000256" key="1">
    <source>
        <dbReference type="ARBA" id="ARBA00007888"/>
    </source>
</evidence>
<dbReference type="InterPro" id="IPR002780">
    <property type="entry name" value="Hyd_form_HypD"/>
</dbReference>
<proteinExistence type="inferred from homology"/>
<dbReference type="PANTHER" id="PTHR30149">
    <property type="entry name" value="HYDROGENASE PROTEIN ASSEMBLY PROTEIN HYPD"/>
    <property type="match status" value="1"/>
</dbReference>
<dbReference type="Pfam" id="PF01924">
    <property type="entry name" value="HypD"/>
    <property type="match status" value="1"/>
</dbReference>
<dbReference type="PANTHER" id="PTHR30149:SF0">
    <property type="entry name" value="HYDROGENASE MATURATION FACTOR HYPD"/>
    <property type="match status" value="1"/>
</dbReference>
<dbReference type="NCBIfam" id="TIGR00075">
    <property type="entry name" value="hypD"/>
    <property type="match status" value="1"/>
</dbReference>
<protein>
    <submittedName>
        <fullName evidence="4">Hydrogenase formation protein HypD</fullName>
    </submittedName>
</protein>
<dbReference type="PIRSF" id="PIRSF005622">
    <property type="entry name" value="Hydrgn_mat_hypD"/>
    <property type="match status" value="1"/>
</dbReference>
<evidence type="ECO:0000256" key="2">
    <source>
        <dbReference type="ARBA" id="ARBA00022723"/>
    </source>
</evidence>
<dbReference type="InterPro" id="IPR042243">
    <property type="entry name" value="HypD_1"/>
</dbReference>